<dbReference type="Proteomes" id="UP000235392">
    <property type="component" value="Unassembled WGS sequence"/>
</dbReference>
<evidence type="ECO:0000313" key="2">
    <source>
        <dbReference type="Proteomes" id="UP000235392"/>
    </source>
</evidence>
<gene>
    <name evidence="1" type="ORF">PCASD_24064</name>
</gene>
<dbReference type="AlphaFoldDB" id="A0A2N5TVH4"/>
<protein>
    <submittedName>
        <fullName evidence="1">Uncharacterized protein</fullName>
    </submittedName>
</protein>
<dbReference type="EMBL" id="PGCI01000329">
    <property type="protein sequence ID" value="PLW29493.1"/>
    <property type="molecule type" value="Genomic_DNA"/>
</dbReference>
<reference evidence="1 2" key="1">
    <citation type="submission" date="2017-11" db="EMBL/GenBank/DDBJ databases">
        <title>De novo assembly and phasing of dikaryotic genomes from two isolates of Puccinia coronata f. sp. avenae, the causal agent of oat crown rust.</title>
        <authorList>
            <person name="Miller M.E."/>
            <person name="Zhang Y."/>
            <person name="Omidvar V."/>
            <person name="Sperschneider J."/>
            <person name="Schwessinger B."/>
            <person name="Raley C."/>
            <person name="Palmer J.M."/>
            <person name="Garnica D."/>
            <person name="Upadhyaya N."/>
            <person name="Rathjen J."/>
            <person name="Taylor J.M."/>
            <person name="Park R.F."/>
            <person name="Dodds P.N."/>
            <person name="Hirsch C.D."/>
            <person name="Kianian S.F."/>
            <person name="Figueroa M."/>
        </authorList>
    </citation>
    <scope>NUCLEOTIDE SEQUENCE [LARGE SCALE GENOMIC DNA]</scope>
    <source>
        <strain evidence="1">12SD80</strain>
    </source>
</reference>
<sequence length="143" mass="15663">MSFTAFWNAVVEEIGSFAPGNQLRDALNVATCMGHIQWVYTIKEVDGSRKWTAEALSADKYPEFVAAACTFPIDKRLTVALMMDNPERNNKIENVGGQLVARVQLAPQSNAGGQPVAPEFSSFQFGWPVSTLPATHLNLHHSS</sequence>
<accession>A0A2N5TVH4</accession>
<name>A0A2N5TVH4_9BASI</name>
<evidence type="ECO:0000313" key="1">
    <source>
        <dbReference type="EMBL" id="PLW29493.1"/>
    </source>
</evidence>
<organism evidence="1 2">
    <name type="scientific">Puccinia coronata f. sp. avenae</name>
    <dbReference type="NCBI Taxonomy" id="200324"/>
    <lineage>
        <taxon>Eukaryota</taxon>
        <taxon>Fungi</taxon>
        <taxon>Dikarya</taxon>
        <taxon>Basidiomycota</taxon>
        <taxon>Pucciniomycotina</taxon>
        <taxon>Pucciniomycetes</taxon>
        <taxon>Pucciniales</taxon>
        <taxon>Pucciniaceae</taxon>
        <taxon>Puccinia</taxon>
    </lineage>
</organism>
<proteinExistence type="predicted"/>
<comment type="caution">
    <text evidence="1">The sequence shown here is derived from an EMBL/GenBank/DDBJ whole genome shotgun (WGS) entry which is preliminary data.</text>
</comment>